<name>A0A4D6LED2_VIGUN</name>
<reference evidence="2 3" key="1">
    <citation type="submission" date="2019-04" db="EMBL/GenBank/DDBJ databases">
        <title>An improved genome assembly and genetic linkage map for asparagus bean, Vigna unguiculata ssp. sesquipedialis.</title>
        <authorList>
            <person name="Xia Q."/>
            <person name="Zhang R."/>
            <person name="Dong Y."/>
        </authorList>
    </citation>
    <scope>NUCLEOTIDE SEQUENCE [LARGE SCALE GENOMIC DNA]</scope>
    <source>
        <tissue evidence="2">Leaf</tissue>
    </source>
</reference>
<protein>
    <submittedName>
        <fullName evidence="2">Uncharacterized protein</fullName>
    </submittedName>
</protein>
<accession>A0A4D6LED2</accession>
<evidence type="ECO:0000256" key="1">
    <source>
        <dbReference type="SAM" id="Coils"/>
    </source>
</evidence>
<evidence type="ECO:0000313" key="3">
    <source>
        <dbReference type="Proteomes" id="UP000501690"/>
    </source>
</evidence>
<keyword evidence="3" id="KW-1185">Reference proteome</keyword>
<evidence type="ECO:0000313" key="2">
    <source>
        <dbReference type="EMBL" id="QCD86969.1"/>
    </source>
</evidence>
<organism evidence="2 3">
    <name type="scientific">Vigna unguiculata</name>
    <name type="common">Cowpea</name>
    <dbReference type="NCBI Taxonomy" id="3917"/>
    <lineage>
        <taxon>Eukaryota</taxon>
        <taxon>Viridiplantae</taxon>
        <taxon>Streptophyta</taxon>
        <taxon>Embryophyta</taxon>
        <taxon>Tracheophyta</taxon>
        <taxon>Spermatophyta</taxon>
        <taxon>Magnoliopsida</taxon>
        <taxon>eudicotyledons</taxon>
        <taxon>Gunneridae</taxon>
        <taxon>Pentapetalae</taxon>
        <taxon>rosids</taxon>
        <taxon>fabids</taxon>
        <taxon>Fabales</taxon>
        <taxon>Fabaceae</taxon>
        <taxon>Papilionoideae</taxon>
        <taxon>50 kb inversion clade</taxon>
        <taxon>NPAAA clade</taxon>
        <taxon>indigoferoid/millettioid clade</taxon>
        <taxon>Phaseoleae</taxon>
        <taxon>Vigna</taxon>
    </lineage>
</organism>
<dbReference type="AlphaFoldDB" id="A0A4D6LED2"/>
<gene>
    <name evidence="2" type="ORF">DEO72_LG3g1500</name>
</gene>
<dbReference type="EMBL" id="CP039347">
    <property type="protein sequence ID" value="QCD86969.1"/>
    <property type="molecule type" value="Genomic_DNA"/>
</dbReference>
<keyword evidence="1" id="KW-0175">Coiled coil</keyword>
<sequence>MKREELSMADKEVVETLMKFNDKMPTKGHMAQLGKKNLNLFQDLRKEKAVKAKIARNTEVPNLQDPLVEVHVHGGTKRKSDVPTKQSCGKDVKRVRATLLGPRSSSTAKKPKACLIELQKTTVQRDIEINLAASLVNSIDNMEPNAMVKAMLEFNSKALILGRRLGSLLQREMKDGGQSKVEELQEELKIQADKHAKEKVAWEKEKEEWLVERKRLHSWKVRCPGFKKKLNEKIADMETDYDELKEKHDGLESKLEDLKGHIIQEHIYGFQKGLRQATFFYKDVDAPDAIFDVNKDVVDGQLVNEMESSLEEEVDKVAAIVDVNPDETVAVEVDVEPIT</sequence>
<proteinExistence type="predicted"/>
<dbReference type="Proteomes" id="UP000501690">
    <property type="component" value="Linkage Group LG3"/>
</dbReference>
<feature type="coiled-coil region" evidence="1">
    <location>
        <begin position="181"/>
        <end position="261"/>
    </location>
</feature>